<evidence type="ECO:0000313" key="2">
    <source>
        <dbReference type="Proteomes" id="UP001178508"/>
    </source>
</evidence>
<protein>
    <submittedName>
        <fullName evidence="1">Uncharacterized protein</fullName>
    </submittedName>
</protein>
<name>A0AAV1FDI1_XYRNO</name>
<proteinExistence type="predicted"/>
<keyword evidence="2" id="KW-1185">Reference proteome</keyword>
<dbReference type="Proteomes" id="UP001178508">
    <property type="component" value="Chromosome 6"/>
</dbReference>
<sequence>MQNLTRLLYHQGGSRIRPRRIRVKAPRWGEVGGGWRVESDLQLLYQHNHFIYKYRRSSGVDLRAKTPDPSCRKVIRYRANNYAKIDYYKRTRSCKNIPDIVQEGTSHCLETVF</sequence>
<gene>
    <name evidence="1" type="ORF">XNOV1_A000876</name>
</gene>
<dbReference type="AlphaFoldDB" id="A0AAV1FDI1"/>
<reference evidence="1" key="1">
    <citation type="submission" date="2023-08" db="EMBL/GenBank/DDBJ databases">
        <authorList>
            <person name="Alioto T."/>
            <person name="Alioto T."/>
            <person name="Gomez Garrido J."/>
        </authorList>
    </citation>
    <scope>NUCLEOTIDE SEQUENCE</scope>
</reference>
<accession>A0AAV1FDI1</accession>
<organism evidence="1 2">
    <name type="scientific">Xyrichtys novacula</name>
    <name type="common">Pearly razorfish</name>
    <name type="synonym">Hemipteronotus novacula</name>
    <dbReference type="NCBI Taxonomy" id="13765"/>
    <lineage>
        <taxon>Eukaryota</taxon>
        <taxon>Metazoa</taxon>
        <taxon>Chordata</taxon>
        <taxon>Craniata</taxon>
        <taxon>Vertebrata</taxon>
        <taxon>Euteleostomi</taxon>
        <taxon>Actinopterygii</taxon>
        <taxon>Neopterygii</taxon>
        <taxon>Teleostei</taxon>
        <taxon>Neoteleostei</taxon>
        <taxon>Acanthomorphata</taxon>
        <taxon>Eupercaria</taxon>
        <taxon>Labriformes</taxon>
        <taxon>Labridae</taxon>
        <taxon>Xyrichtys</taxon>
    </lineage>
</organism>
<evidence type="ECO:0000313" key="1">
    <source>
        <dbReference type="EMBL" id="CAJ1059247.1"/>
    </source>
</evidence>
<dbReference type="EMBL" id="OY660869">
    <property type="protein sequence ID" value="CAJ1059247.1"/>
    <property type="molecule type" value="Genomic_DNA"/>
</dbReference>